<proteinExistence type="inferred from homology"/>
<keyword evidence="14" id="KW-1185">Reference proteome</keyword>
<dbReference type="STRING" id="1160509.A0A3N4HWM1"/>
<evidence type="ECO:0000256" key="9">
    <source>
        <dbReference type="ARBA" id="ARBA00023568"/>
    </source>
</evidence>
<accession>A0A3N4HWM1</accession>
<dbReference type="OrthoDB" id="10039049at2759"/>
<evidence type="ECO:0000256" key="2">
    <source>
        <dbReference type="ARBA" id="ARBA00009010"/>
    </source>
</evidence>
<dbReference type="PIRSF" id="PIRSF000439">
    <property type="entry name" value="Oat_ACAT_DAG_ARE"/>
    <property type="match status" value="1"/>
</dbReference>
<evidence type="ECO:0000256" key="11">
    <source>
        <dbReference type="SAM" id="MobiDB-lite"/>
    </source>
</evidence>
<feature type="active site" evidence="10">
    <location>
        <position position="401"/>
    </location>
</feature>
<keyword evidence="6 12" id="KW-1133">Transmembrane helix</keyword>
<keyword evidence="7 12" id="KW-0472">Membrane</keyword>
<evidence type="ECO:0000256" key="1">
    <source>
        <dbReference type="ARBA" id="ARBA00004477"/>
    </source>
</evidence>
<evidence type="ECO:0000256" key="5">
    <source>
        <dbReference type="ARBA" id="ARBA00022824"/>
    </source>
</evidence>
<reference evidence="13 14" key="1">
    <citation type="journal article" date="2018" name="Nat. Ecol. Evol.">
        <title>Pezizomycetes genomes reveal the molecular basis of ectomycorrhizal truffle lifestyle.</title>
        <authorList>
            <person name="Murat C."/>
            <person name="Payen T."/>
            <person name="Noel B."/>
            <person name="Kuo A."/>
            <person name="Morin E."/>
            <person name="Chen J."/>
            <person name="Kohler A."/>
            <person name="Krizsan K."/>
            <person name="Balestrini R."/>
            <person name="Da Silva C."/>
            <person name="Montanini B."/>
            <person name="Hainaut M."/>
            <person name="Levati E."/>
            <person name="Barry K.W."/>
            <person name="Belfiori B."/>
            <person name="Cichocki N."/>
            <person name="Clum A."/>
            <person name="Dockter R.B."/>
            <person name="Fauchery L."/>
            <person name="Guy J."/>
            <person name="Iotti M."/>
            <person name="Le Tacon F."/>
            <person name="Lindquist E.A."/>
            <person name="Lipzen A."/>
            <person name="Malagnac F."/>
            <person name="Mello A."/>
            <person name="Molinier V."/>
            <person name="Miyauchi S."/>
            <person name="Poulain J."/>
            <person name="Riccioni C."/>
            <person name="Rubini A."/>
            <person name="Sitrit Y."/>
            <person name="Splivallo R."/>
            <person name="Traeger S."/>
            <person name="Wang M."/>
            <person name="Zifcakova L."/>
            <person name="Wipf D."/>
            <person name="Zambonelli A."/>
            <person name="Paolocci F."/>
            <person name="Nowrousian M."/>
            <person name="Ottonello S."/>
            <person name="Baldrian P."/>
            <person name="Spatafora J.W."/>
            <person name="Henrissat B."/>
            <person name="Nagy L.G."/>
            <person name="Aury J.M."/>
            <person name="Wincker P."/>
            <person name="Grigoriev I.V."/>
            <person name="Bonfante P."/>
            <person name="Martin F.M."/>
        </authorList>
    </citation>
    <scope>NUCLEOTIDE SEQUENCE [LARGE SCALE GENOMIC DNA]</scope>
    <source>
        <strain evidence="13 14">RN42</strain>
    </source>
</reference>
<dbReference type="PANTHER" id="PTHR10408:SF9">
    <property type="entry name" value="STEROL O-ACYLTRANSFERASE 2-RELATED"/>
    <property type="match status" value="1"/>
</dbReference>
<protein>
    <submittedName>
        <fullName evidence="13">MBOAT-domain-containing protein</fullName>
    </submittedName>
</protein>
<keyword evidence="4 12" id="KW-0812">Transmembrane</keyword>
<feature type="transmembrane region" description="Helical" evidence="12">
    <location>
        <begin position="264"/>
        <end position="283"/>
    </location>
</feature>
<comment type="subcellular location">
    <subcellularLocation>
        <location evidence="1">Endoplasmic reticulum membrane</location>
        <topology evidence="1">Multi-pass membrane protein</topology>
    </subcellularLocation>
</comment>
<evidence type="ECO:0000256" key="8">
    <source>
        <dbReference type="ARBA" id="ARBA00023315"/>
    </source>
</evidence>
<evidence type="ECO:0000256" key="10">
    <source>
        <dbReference type="PIRSR" id="PIRSR000439-1"/>
    </source>
</evidence>
<name>A0A3N4HWM1_ASCIM</name>
<keyword evidence="5" id="KW-0256">Endoplasmic reticulum</keyword>
<evidence type="ECO:0000256" key="3">
    <source>
        <dbReference type="ARBA" id="ARBA00022679"/>
    </source>
</evidence>
<dbReference type="InterPro" id="IPR014371">
    <property type="entry name" value="Oat_ACAT_DAG_ARE"/>
</dbReference>
<dbReference type="EMBL" id="ML119745">
    <property type="protein sequence ID" value="RPA76371.1"/>
    <property type="molecule type" value="Genomic_DNA"/>
</dbReference>
<keyword evidence="8" id="KW-0012">Acyltransferase</keyword>
<evidence type="ECO:0000256" key="4">
    <source>
        <dbReference type="ARBA" id="ARBA00022692"/>
    </source>
</evidence>
<feature type="transmembrane region" description="Helical" evidence="12">
    <location>
        <begin position="314"/>
        <end position="337"/>
    </location>
</feature>
<dbReference type="AlphaFoldDB" id="A0A3N4HWM1"/>
<evidence type="ECO:0000256" key="6">
    <source>
        <dbReference type="ARBA" id="ARBA00022989"/>
    </source>
</evidence>
<feature type="non-terminal residue" evidence="13">
    <location>
        <position position="1"/>
    </location>
</feature>
<feature type="transmembrane region" description="Helical" evidence="12">
    <location>
        <begin position="415"/>
        <end position="432"/>
    </location>
</feature>
<dbReference type="GO" id="GO:0008204">
    <property type="term" value="P:ergosterol metabolic process"/>
    <property type="evidence" value="ECO:0007669"/>
    <property type="project" value="TreeGrafter"/>
</dbReference>
<dbReference type="PANTHER" id="PTHR10408">
    <property type="entry name" value="STEROL O-ACYLTRANSFERASE"/>
    <property type="match status" value="1"/>
</dbReference>
<organism evidence="13 14">
    <name type="scientific">Ascobolus immersus RN42</name>
    <dbReference type="NCBI Taxonomy" id="1160509"/>
    <lineage>
        <taxon>Eukaryota</taxon>
        <taxon>Fungi</taxon>
        <taxon>Dikarya</taxon>
        <taxon>Ascomycota</taxon>
        <taxon>Pezizomycotina</taxon>
        <taxon>Pezizomycetes</taxon>
        <taxon>Pezizales</taxon>
        <taxon>Ascobolaceae</taxon>
        <taxon>Ascobolus</taxon>
    </lineage>
</organism>
<keyword evidence="3" id="KW-0808">Transferase</keyword>
<comment type="similarity">
    <text evidence="2">Belongs to the membrane-bound acyltransferase family. Sterol o-acyltransferase subfamily.</text>
</comment>
<dbReference type="GO" id="GO:0034737">
    <property type="term" value="F:ergosterol O-acyltransferase activity"/>
    <property type="evidence" value="ECO:0007669"/>
    <property type="project" value="TreeGrafter"/>
</dbReference>
<feature type="transmembrane region" description="Helical" evidence="12">
    <location>
        <begin position="135"/>
        <end position="154"/>
    </location>
</feature>
<gene>
    <name evidence="13" type="ORF">BJ508DRAFT_213654</name>
</gene>
<dbReference type="GO" id="GO:0005789">
    <property type="term" value="C:endoplasmic reticulum membrane"/>
    <property type="evidence" value="ECO:0007669"/>
    <property type="project" value="UniProtKB-SubCell"/>
</dbReference>
<feature type="transmembrane region" description="Helical" evidence="12">
    <location>
        <begin position="51"/>
        <end position="71"/>
    </location>
</feature>
<evidence type="ECO:0000313" key="14">
    <source>
        <dbReference type="Proteomes" id="UP000275078"/>
    </source>
</evidence>
<feature type="region of interest" description="Disordered" evidence="11">
    <location>
        <begin position="1"/>
        <end position="24"/>
    </location>
</feature>
<evidence type="ECO:0000256" key="7">
    <source>
        <dbReference type="ARBA" id="ARBA00023136"/>
    </source>
</evidence>
<dbReference type="InterPro" id="IPR004299">
    <property type="entry name" value="MBOAT_fam"/>
</dbReference>
<comment type="function">
    <text evidence="9">Sterol O-acyltransferase that catalyzes the formation of stery esters.</text>
</comment>
<evidence type="ECO:0000256" key="12">
    <source>
        <dbReference type="SAM" id="Phobius"/>
    </source>
</evidence>
<feature type="transmembrane region" description="Helical" evidence="12">
    <location>
        <begin position="444"/>
        <end position="464"/>
    </location>
</feature>
<sequence length="479" mass="54938">SGTSTPLTENAPLSAHATKHARHVQRRRMFPTVLYEPRPSHFDPSAPHGDFHGFFTLFWVGLFIMVVTTGLRNMKDTGKLMRTSIFSLLTDDLRRLAIADAAMVGSTLVCLPVQRGFATGRWWVRWDGAGHWMQHIVQLGWLAFWVWVPFGLGWQWTHQVFFTLHTLCMLMKIHSYSFYSGHLSTTLRRLEALDASDKRTEDEDTTELREQLAFELTAPCGTLSYPANLTLANFVDYLLCPTVCYELSYPRTEKIRWAKVVEKGAAIFGCVFLLTLISEEFIYPVMLDAAHRLESITTVSEILLILLESISHLLFPFILTFLLVFLVIFEYVLGAFAEITRFADRQFYADWWNSTNWLEFSREWNIPVHRFLQRHVYKAGASRLGKRGSMVLTFVVSAAAHELVMAVITKKLRGYGAAAMMMQLPLFAVQQLPWVRGWKTSMNVVFWISMIWGLSMVSTGRRLVCGIKLMGCRFRVCMC</sequence>
<dbReference type="Proteomes" id="UP000275078">
    <property type="component" value="Unassembled WGS sequence"/>
</dbReference>
<evidence type="ECO:0000313" key="13">
    <source>
        <dbReference type="EMBL" id="RPA76371.1"/>
    </source>
</evidence>
<dbReference type="Pfam" id="PF03062">
    <property type="entry name" value="MBOAT"/>
    <property type="match status" value="1"/>
</dbReference>